<keyword evidence="2" id="KW-0812">Transmembrane</keyword>
<sequence>MVLAAAKWNILTSQLSGFPLVAVVMTFLLSLIAVRRVELKVAAVYVALFCIALLFLGRPDNDYWGIMFAPFLALGLPSVVKFLGEIWNRRSAKPGPSIPGITQARTASDAEELNRAPR</sequence>
<name>A0A1I5PWB7_9SPHN</name>
<evidence type="ECO:0000313" key="4">
    <source>
        <dbReference type="Proteomes" id="UP000199331"/>
    </source>
</evidence>
<protein>
    <submittedName>
        <fullName evidence="3">Uncharacterized protein</fullName>
    </submittedName>
</protein>
<feature type="region of interest" description="Disordered" evidence="1">
    <location>
        <begin position="90"/>
        <end position="118"/>
    </location>
</feature>
<organism evidence="3 4">
    <name type="scientific">Qipengyuania nanhaisediminis</name>
    <dbReference type="NCBI Taxonomy" id="604088"/>
    <lineage>
        <taxon>Bacteria</taxon>
        <taxon>Pseudomonadati</taxon>
        <taxon>Pseudomonadota</taxon>
        <taxon>Alphaproteobacteria</taxon>
        <taxon>Sphingomonadales</taxon>
        <taxon>Erythrobacteraceae</taxon>
        <taxon>Qipengyuania</taxon>
    </lineage>
</organism>
<feature type="transmembrane region" description="Helical" evidence="2">
    <location>
        <begin position="41"/>
        <end position="57"/>
    </location>
</feature>
<evidence type="ECO:0000256" key="1">
    <source>
        <dbReference type="SAM" id="MobiDB-lite"/>
    </source>
</evidence>
<keyword evidence="2" id="KW-0472">Membrane</keyword>
<keyword evidence="4" id="KW-1185">Reference proteome</keyword>
<evidence type="ECO:0000313" key="3">
    <source>
        <dbReference type="EMBL" id="SFP38189.1"/>
    </source>
</evidence>
<dbReference type="EMBL" id="FOWZ01000004">
    <property type="protein sequence ID" value="SFP38189.1"/>
    <property type="molecule type" value="Genomic_DNA"/>
</dbReference>
<gene>
    <name evidence="3" type="ORF">SAMN04488060_2679</name>
</gene>
<dbReference type="Proteomes" id="UP000199331">
    <property type="component" value="Unassembled WGS sequence"/>
</dbReference>
<keyword evidence="2" id="KW-1133">Transmembrane helix</keyword>
<proteinExistence type="predicted"/>
<dbReference type="AlphaFoldDB" id="A0A1I5PWB7"/>
<feature type="transmembrane region" description="Helical" evidence="2">
    <location>
        <begin position="15"/>
        <end position="34"/>
    </location>
</feature>
<feature type="transmembrane region" description="Helical" evidence="2">
    <location>
        <begin position="63"/>
        <end position="83"/>
    </location>
</feature>
<reference evidence="4" key="1">
    <citation type="submission" date="2016-10" db="EMBL/GenBank/DDBJ databases">
        <authorList>
            <person name="Varghese N."/>
            <person name="Submissions S."/>
        </authorList>
    </citation>
    <scope>NUCLEOTIDE SEQUENCE [LARGE SCALE GENOMIC DNA]</scope>
    <source>
        <strain evidence="4">CGMCC 1.7715</strain>
    </source>
</reference>
<accession>A0A1I5PWB7</accession>
<evidence type="ECO:0000256" key="2">
    <source>
        <dbReference type="SAM" id="Phobius"/>
    </source>
</evidence>